<reference evidence="3 4" key="1">
    <citation type="submission" date="2024-08" db="EMBL/GenBank/DDBJ databases">
        <title>Genome mining of Saccharopolyspora cebuensis PGLac3 from Nigerian medicinal plant.</title>
        <authorList>
            <person name="Ezeobiora C.E."/>
            <person name="Igbokwe N.H."/>
            <person name="Amin D.H."/>
            <person name="Mendie U.E."/>
        </authorList>
    </citation>
    <scope>NUCLEOTIDE SEQUENCE [LARGE SCALE GENOMIC DNA]</scope>
    <source>
        <strain evidence="3 4">PGLac3</strain>
    </source>
</reference>
<dbReference type="RefSeq" id="WP_345363809.1">
    <property type="nucleotide sequence ID" value="NZ_BAABII010000010.1"/>
</dbReference>
<dbReference type="EMBL" id="JBGEHV010000015">
    <property type="protein sequence ID" value="MEY8039909.1"/>
    <property type="molecule type" value="Genomic_DNA"/>
</dbReference>
<dbReference type="Pfam" id="PF06439">
    <property type="entry name" value="3keto-disac_hyd"/>
    <property type="match status" value="1"/>
</dbReference>
<sequence>MRAKSTVTALVALVMALSGGAAAAAPVDGATAVTTRDRDCAKPIRLFDGHSLRGWSQAGPGGFDVEGGKLVSRGGMGLLWYSERTFADYELRLKWRVTAETDNSGVFLRFPDPGQDPWVAVDRGYEIQINDNPGGDPQKTGTVYNFQDPFRTASKPVGKWNEYRLVVVGQRYRIYLNDVLVNDFTSTDPARGTEGHVGLQNHDPDSRTEFRDIWIRPLHR</sequence>
<keyword evidence="4" id="KW-1185">Reference proteome</keyword>
<feature type="signal peptide" evidence="1">
    <location>
        <begin position="1"/>
        <end position="23"/>
    </location>
</feature>
<evidence type="ECO:0000256" key="1">
    <source>
        <dbReference type="SAM" id="SignalP"/>
    </source>
</evidence>
<feature type="domain" description="3-keto-alpha-glucoside-1,2-lyase/3-keto-2-hydroxy-glucal hydratase" evidence="2">
    <location>
        <begin position="43"/>
        <end position="216"/>
    </location>
</feature>
<name>A0ABV4CKF9_9PSEU</name>
<proteinExistence type="predicted"/>
<dbReference type="Proteomes" id="UP001564626">
    <property type="component" value="Unassembled WGS sequence"/>
</dbReference>
<accession>A0ABV4CKF9</accession>
<protein>
    <submittedName>
        <fullName evidence="3">DUF1080 domain-containing protein</fullName>
    </submittedName>
</protein>
<evidence type="ECO:0000259" key="2">
    <source>
        <dbReference type="Pfam" id="PF06439"/>
    </source>
</evidence>
<gene>
    <name evidence="3" type="ORF">AB8O55_10920</name>
</gene>
<evidence type="ECO:0000313" key="3">
    <source>
        <dbReference type="EMBL" id="MEY8039909.1"/>
    </source>
</evidence>
<organism evidence="3 4">
    <name type="scientific">Saccharopolyspora cebuensis</name>
    <dbReference type="NCBI Taxonomy" id="418759"/>
    <lineage>
        <taxon>Bacteria</taxon>
        <taxon>Bacillati</taxon>
        <taxon>Actinomycetota</taxon>
        <taxon>Actinomycetes</taxon>
        <taxon>Pseudonocardiales</taxon>
        <taxon>Pseudonocardiaceae</taxon>
        <taxon>Saccharopolyspora</taxon>
    </lineage>
</organism>
<evidence type="ECO:0000313" key="4">
    <source>
        <dbReference type="Proteomes" id="UP001564626"/>
    </source>
</evidence>
<comment type="caution">
    <text evidence="3">The sequence shown here is derived from an EMBL/GenBank/DDBJ whole genome shotgun (WGS) entry which is preliminary data.</text>
</comment>
<dbReference type="InterPro" id="IPR010496">
    <property type="entry name" value="AL/BT2_dom"/>
</dbReference>
<feature type="chain" id="PRO_5047301653" evidence="1">
    <location>
        <begin position="24"/>
        <end position="220"/>
    </location>
</feature>
<dbReference type="Gene3D" id="2.60.120.560">
    <property type="entry name" value="Exo-inulinase, domain 1"/>
    <property type="match status" value="1"/>
</dbReference>
<keyword evidence="1" id="KW-0732">Signal</keyword>